<evidence type="ECO:0000256" key="1">
    <source>
        <dbReference type="ARBA" id="ARBA00004496"/>
    </source>
</evidence>
<evidence type="ECO:0000256" key="8">
    <source>
        <dbReference type="SAM" id="MobiDB-lite"/>
    </source>
</evidence>
<name>A0A9P7FUH6_9AGAR</name>
<feature type="repeat" description="Pumilio" evidence="7">
    <location>
        <begin position="327"/>
        <end position="362"/>
    </location>
</feature>
<evidence type="ECO:0000256" key="7">
    <source>
        <dbReference type="PROSITE-ProRule" id="PRU00317"/>
    </source>
</evidence>
<dbReference type="EMBL" id="JABCKI010005766">
    <property type="protein sequence ID" value="KAG5638378.1"/>
    <property type="molecule type" value="Genomic_DNA"/>
</dbReference>
<feature type="repeat" description="Pumilio" evidence="7">
    <location>
        <begin position="543"/>
        <end position="578"/>
    </location>
</feature>
<comment type="subcellular location">
    <subcellularLocation>
        <location evidence="1">Cytoplasm</location>
    </subcellularLocation>
</comment>
<dbReference type="InterPro" id="IPR033133">
    <property type="entry name" value="PUM-HD"/>
</dbReference>
<dbReference type="PROSITE" id="PS50303">
    <property type="entry name" value="PUM_HD"/>
    <property type="match status" value="1"/>
</dbReference>
<accession>A0A9P7FUH6</accession>
<feature type="repeat" description="Pumilio" evidence="7">
    <location>
        <begin position="470"/>
        <end position="506"/>
    </location>
</feature>
<dbReference type="Pfam" id="PF00806">
    <property type="entry name" value="PUF"/>
    <property type="match status" value="8"/>
</dbReference>
<feature type="region of interest" description="Disordered" evidence="8">
    <location>
        <begin position="1"/>
        <end position="54"/>
    </location>
</feature>
<dbReference type="OrthoDB" id="668540at2759"/>
<dbReference type="SUPFAM" id="SSF48371">
    <property type="entry name" value="ARM repeat"/>
    <property type="match status" value="1"/>
</dbReference>
<dbReference type="CDD" id="cd07920">
    <property type="entry name" value="Pumilio"/>
    <property type="match status" value="1"/>
</dbReference>
<proteinExistence type="inferred from homology"/>
<evidence type="ECO:0000256" key="3">
    <source>
        <dbReference type="ARBA" id="ARBA00022737"/>
    </source>
</evidence>
<protein>
    <recommendedName>
        <fullName evidence="6">Pumilio homology domain family member 3</fullName>
    </recommendedName>
</protein>
<dbReference type="PANTHER" id="PTHR12537:SF12">
    <property type="entry name" value="MATERNAL PROTEIN PUMILIO"/>
    <property type="match status" value="1"/>
</dbReference>
<keyword evidence="2" id="KW-0963">Cytoplasm</keyword>
<keyword evidence="4" id="KW-0694">RNA-binding</keyword>
<evidence type="ECO:0000259" key="9">
    <source>
        <dbReference type="PROSITE" id="PS50303"/>
    </source>
</evidence>
<feature type="repeat" description="Pumilio" evidence="7">
    <location>
        <begin position="400"/>
        <end position="435"/>
    </location>
</feature>
<dbReference type="PANTHER" id="PTHR12537">
    <property type="entry name" value="RNA BINDING PROTEIN PUMILIO-RELATED"/>
    <property type="match status" value="1"/>
</dbReference>
<evidence type="ECO:0000313" key="10">
    <source>
        <dbReference type="EMBL" id="KAG5638378.1"/>
    </source>
</evidence>
<dbReference type="Proteomes" id="UP000717328">
    <property type="component" value="Unassembled WGS sequence"/>
</dbReference>
<feature type="compositionally biased region" description="Polar residues" evidence="8">
    <location>
        <begin position="12"/>
        <end position="25"/>
    </location>
</feature>
<dbReference type="GO" id="GO:0000288">
    <property type="term" value="P:nuclear-transcribed mRNA catabolic process, deadenylation-dependent decay"/>
    <property type="evidence" value="ECO:0007669"/>
    <property type="project" value="TreeGrafter"/>
</dbReference>
<feature type="domain" description="PUM-HD" evidence="9">
    <location>
        <begin position="307"/>
        <end position="648"/>
    </location>
</feature>
<comment type="similarity">
    <text evidence="5">Belongs to the PUF3 family.</text>
</comment>
<feature type="repeat" description="Pumilio" evidence="7">
    <location>
        <begin position="363"/>
        <end position="399"/>
    </location>
</feature>
<sequence>MCDDRPAGPRNGQYSPQRYDNTSGKDSGPPFQSTPPPTRPFPAPAYTAPPNGMVGPYDTLQVSARVDELSLGLRGMAVEDDVHHRQSAQVTHSRGHHSQPVQPRPYSGYPPPEYNPYYAAPPREPYVDYHQYGYGPSDPSAFNSPSANNVAPSGTYSGMSTTQVAHANGVPVPDMHHAQPGMFYEYGSTRPPSQYYFPTPQPVLYQQQQPPPHSPMVTPQVPATLMDKKRELQYNIHQQLASQTLMYNAIRSTPSPHRQGYVDYTQFPFIIPGTLGVYNHHPAHIYQSNMRTNGRRGYPNEDVTAALRSPILDEFRGNKTRKWELRDIFGFIVEFSGDQHGSRFIQQKLESATTEEKQAVFDEIVPSNTLQLIQDVFGNYVVQKLFEHGTQVQKTRLAQTMEGHILFLSSQMYGCRVVQKAIEYVLPEQQAMFVKELEPHVLRCVKDPNGNHVIQKLIERVSPDRLGFVHIFRGNVYDLSTHPYGCRVLQRCLEHLPEDSTRPLMEELHKYATTLMQDQFGNYVIQYILEHGKPHDRVLIISRLHGQILLMARHKFASNVCEKALVCADADTRRKLIDEIITLKPDGVSPITSMMKDQFANYVLQRAMIVAVGDQKEILFSKVKPQLISMRRYSSAYTKHLAAIERLLEKHSPTPKS</sequence>
<dbReference type="InterPro" id="IPR001313">
    <property type="entry name" value="Pumilio_RNA-bd_rpt"/>
</dbReference>
<evidence type="ECO:0000256" key="4">
    <source>
        <dbReference type="ARBA" id="ARBA00022884"/>
    </source>
</evidence>
<evidence type="ECO:0000256" key="6">
    <source>
        <dbReference type="ARBA" id="ARBA00081811"/>
    </source>
</evidence>
<gene>
    <name evidence="10" type="ORF">H0H81_000389</name>
</gene>
<dbReference type="InterPro" id="IPR016024">
    <property type="entry name" value="ARM-type_fold"/>
</dbReference>
<dbReference type="InterPro" id="IPR033712">
    <property type="entry name" value="Pumilio_RNA-bd"/>
</dbReference>
<dbReference type="GO" id="GO:0003730">
    <property type="term" value="F:mRNA 3'-UTR binding"/>
    <property type="evidence" value="ECO:0007669"/>
    <property type="project" value="TreeGrafter"/>
</dbReference>
<dbReference type="Gene3D" id="1.25.10.10">
    <property type="entry name" value="Leucine-rich Repeat Variant"/>
    <property type="match status" value="1"/>
</dbReference>
<dbReference type="AlphaFoldDB" id="A0A9P7FUH6"/>
<feature type="repeat" description="Pumilio" evidence="7">
    <location>
        <begin position="507"/>
        <end position="542"/>
    </location>
</feature>
<dbReference type="InterPro" id="IPR011989">
    <property type="entry name" value="ARM-like"/>
</dbReference>
<keyword evidence="11" id="KW-1185">Reference proteome</keyword>
<organism evidence="10 11">
    <name type="scientific">Sphagnurus paluster</name>
    <dbReference type="NCBI Taxonomy" id="117069"/>
    <lineage>
        <taxon>Eukaryota</taxon>
        <taxon>Fungi</taxon>
        <taxon>Dikarya</taxon>
        <taxon>Basidiomycota</taxon>
        <taxon>Agaricomycotina</taxon>
        <taxon>Agaricomycetes</taxon>
        <taxon>Agaricomycetidae</taxon>
        <taxon>Agaricales</taxon>
        <taxon>Tricholomatineae</taxon>
        <taxon>Lyophyllaceae</taxon>
        <taxon>Sphagnurus</taxon>
    </lineage>
</organism>
<reference evidence="10" key="1">
    <citation type="submission" date="2021-02" db="EMBL/GenBank/DDBJ databases">
        <authorList>
            <person name="Nieuwenhuis M."/>
            <person name="Van De Peppel L.J.J."/>
        </authorList>
    </citation>
    <scope>NUCLEOTIDE SEQUENCE</scope>
    <source>
        <strain evidence="10">D49</strain>
    </source>
</reference>
<comment type="caution">
    <text evidence="10">The sequence shown here is derived from an EMBL/GenBank/DDBJ whole genome shotgun (WGS) entry which is preliminary data.</text>
</comment>
<feature type="region of interest" description="Disordered" evidence="8">
    <location>
        <begin position="82"/>
        <end position="122"/>
    </location>
</feature>
<dbReference type="FunFam" id="1.25.10.10:FF:000004">
    <property type="entry name" value="Pumilio homolog 1 isoform 2"/>
    <property type="match status" value="1"/>
</dbReference>
<dbReference type="PROSITE" id="PS50302">
    <property type="entry name" value="PUM"/>
    <property type="match status" value="7"/>
</dbReference>
<feature type="compositionally biased region" description="Pro residues" evidence="8">
    <location>
        <begin position="32"/>
        <end position="43"/>
    </location>
</feature>
<evidence type="ECO:0000256" key="5">
    <source>
        <dbReference type="ARBA" id="ARBA00060736"/>
    </source>
</evidence>
<dbReference type="GO" id="GO:0005737">
    <property type="term" value="C:cytoplasm"/>
    <property type="evidence" value="ECO:0007669"/>
    <property type="project" value="UniProtKB-SubCell"/>
</dbReference>
<feature type="repeat" description="Pumilio" evidence="7">
    <location>
        <begin position="582"/>
        <end position="621"/>
    </location>
</feature>
<dbReference type="SMART" id="SM00025">
    <property type="entry name" value="Pumilio"/>
    <property type="match status" value="8"/>
</dbReference>
<evidence type="ECO:0000256" key="2">
    <source>
        <dbReference type="ARBA" id="ARBA00022490"/>
    </source>
</evidence>
<reference evidence="10" key="2">
    <citation type="submission" date="2021-10" db="EMBL/GenBank/DDBJ databases">
        <title>Phylogenomics reveals ancestral predisposition of the termite-cultivated fungus Termitomyces towards a domesticated lifestyle.</title>
        <authorList>
            <person name="Auxier B."/>
            <person name="Grum-Grzhimaylo A."/>
            <person name="Cardenas M.E."/>
            <person name="Lodge J.D."/>
            <person name="Laessoe T."/>
            <person name="Pedersen O."/>
            <person name="Smith M.E."/>
            <person name="Kuyper T.W."/>
            <person name="Franco-Molano E.A."/>
            <person name="Baroni T.J."/>
            <person name="Aanen D.K."/>
        </authorList>
    </citation>
    <scope>NUCLEOTIDE SEQUENCE</scope>
    <source>
        <strain evidence="10">D49</strain>
    </source>
</reference>
<keyword evidence="3" id="KW-0677">Repeat</keyword>
<evidence type="ECO:0000313" key="11">
    <source>
        <dbReference type="Proteomes" id="UP000717328"/>
    </source>
</evidence>